<dbReference type="InterPro" id="IPR013597">
    <property type="entry name" value="Mat_intron_G2"/>
</dbReference>
<keyword evidence="3" id="KW-0548">Nucleotidyltransferase</keyword>
<name>A0A370NLC8_9BURK</name>
<keyword evidence="3" id="KW-0695">RNA-directed DNA polymerase</keyword>
<evidence type="ECO:0000313" key="4">
    <source>
        <dbReference type="Proteomes" id="UP000255165"/>
    </source>
</evidence>
<feature type="domain" description="Reverse transcriptase" evidence="2">
    <location>
        <begin position="1"/>
        <end position="77"/>
    </location>
</feature>
<dbReference type="RefSeq" id="WP_115215219.1">
    <property type="nucleotide sequence ID" value="NZ_QKWJ01000064.1"/>
</dbReference>
<dbReference type="Pfam" id="PF00078">
    <property type="entry name" value="RVT_1"/>
    <property type="match status" value="1"/>
</dbReference>
<accession>A0A370NLC8</accession>
<gene>
    <name evidence="3" type="ORF">DN412_31810</name>
</gene>
<evidence type="ECO:0000256" key="1">
    <source>
        <dbReference type="ARBA" id="ARBA00034120"/>
    </source>
</evidence>
<dbReference type="InterPro" id="IPR000477">
    <property type="entry name" value="RT_dom"/>
</dbReference>
<dbReference type="AlphaFoldDB" id="A0A370NLC8"/>
<dbReference type="Pfam" id="PF08388">
    <property type="entry name" value="GIIM"/>
    <property type="match status" value="1"/>
</dbReference>
<reference evidence="4" key="1">
    <citation type="submission" date="2018-06" db="EMBL/GenBank/DDBJ databases">
        <authorList>
            <person name="Feng T."/>
            <person name="Jeon C.O."/>
        </authorList>
    </citation>
    <scope>NUCLEOTIDE SEQUENCE [LARGE SCALE GENOMIC DNA]</scope>
    <source>
        <strain evidence="4">S23</strain>
    </source>
</reference>
<dbReference type="Proteomes" id="UP000255165">
    <property type="component" value="Unassembled WGS sequence"/>
</dbReference>
<proteinExistence type="inferred from homology"/>
<dbReference type="InterPro" id="IPR051083">
    <property type="entry name" value="GrpII_Intron_Splice-Mob/Def"/>
</dbReference>
<protein>
    <submittedName>
        <fullName evidence="3">RNA-directed DNA polymerase</fullName>
    </submittedName>
</protein>
<organism evidence="3 4">
    <name type="scientific">Cupriavidus lacunae</name>
    <dbReference type="NCBI Taxonomy" id="2666307"/>
    <lineage>
        <taxon>Bacteria</taxon>
        <taxon>Pseudomonadati</taxon>
        <taxon>Pseudomonadota</taxon>
        <taxon>Betaproteobacteria</taxon>
        <taxon>Burkholderiales</taxon>
        <taxon>Burkholderiaceae</taxon>
        <taxon>Cupriavidus</taxon>
    </lineage>
</organism>
<evidence type="ECO:0000259" key="2">
    <source>
        <dbReference type="PROSITE" id="PS50878"/>
    </source>
</evidence>
<feature type="non-terminal residue" evidence="3">
    <location>
        <position position="1"/>
    </location>
</feature>
<keyword evidence="3" id="KW-0808">Transferase</keyword>
<dbReference type="SUPFAM" id="SSF56672">
    <property type="entry name" value="DNA/RNA polymerases"/>
    <property type="match status" value="1"/>
</dbReference>
<dbReference type="EMBL" id="QKWJ01000064">
    <property type="protein sequence ID" value="RDK06405.1"/>
    <property type="molecule type" value="Genomic_DNA"/>
</dbReference>
<evidence type="ECO:0000313" key="3">
    <source>
        <dbReference type="EMBL" id="RDK06405.1"/>
    </source>
</evidence>
<sequence length="248" mass="29086">KQRPIAVRESRQWKPAVAYCRYADDFVIVVKGTREHAEAVREACRGFLEGELKLTLNMEKTHITHVNDGFVFLGHRIIRKRGPRGSMRPVTTIPWEKYRGFAGRLVKQLSGNYGMNRMDLMESLNRQIVGWAAFYQYTDYTATMFKKLDRSVFWKFGYWLARKYRRGFRSLMRDHVLAPAPGQAKTWVLEGLNSRGWYGAVALRRLVTSRKGRFTWRTLMENPYILRGETRRTIESRYPDVAFAMSNT</sequence>
<comment type="caution">
    <text evidence="3">The sequence shown here is derived from an EMBL/GenBank/DDBJ whole genome shotgun (WGS) entry which is preliminary data.</text>
</comment>
<dbReference type="PANTHER" id="PTHR34047">
    <property type="entry name" value="NUCLEAR INTRON MATURASE 1, MITOCHONDRIAL-RELATED"/>
    <property type="match status" value="1"/>
</dbReference>
<keyword evidence="4" id="KW-1185">Reference proteome</keyword>
<dbReference type="PROSITE" id="PS50878">
    <property type="entry name" value="RT_POL"/>
    <property type="match status" value="1"/>
</dbReference>
<dbReference type="PANTHER" id="PTHR34047:SF8">
    <property type="entry name" value="PROTEIN YKFC"/>
    <property type="match status" value="1"/>
</dbReference>
<dbReference type="GO" id="GO:0003964">
    <property type="term" value="F:RNA-directed DNA polymerase activity"/>
    <property type="evidence" value="ECO:0007669"/>
    <property type="project" value="UniProtKB-KW"/>
</dbReference>
<dbReference type="InterPro" id="IPR043502">
    <property type="entry name" value="DNA/RNA_pol_sf"/>
</dbReference>
<comment type="similarity">
    <text evidence="1">Belongs to the bacterial reverse transcriptase family.</text>
</comment>